<evidence type="ECO:0000256" key="4">
    <source>
        <dbReference type="ARBA" id="ARBA00022692"/>
    </source>
</evidence>
<dbReference type="GO" id="GO:0004843">
    <property type="term" value="F:cysteine-type deubiquitinase activity"/>
    <property type="evidence" value="ECO:0007669"/>
    <property type="project" value="InterPro"/>
</dbReference>
<dbReference type="GO" id="GO:0020037">
    <property type="term" value="F:heme binding"/>
    <property type="evidence" value="ECO:0007669"/>
    <property type="project" value="InterPro"/>
</dbReference>
<evidence type="ECO:0000313" key="14">
    <source>
        <dbReference type="EMBL" id="RTG87003.1"/>
    </source>
</evidence>
<dbReference type="EMBL" id="QMKO01001732">
    <property type="protein sequence ID" value="RTG87003.1"/>
    <property type="molecule type" value="Genomic_DNA"/>
</dbReference>
<dbReference type="InterPro" id="IPR018200">
    <property type="entry name" value="USP_CS"/>
</dbReference>
<feature type="binding site" description="covalent" evidence="9">
    <location>
        <position position="78"/>
    </location>
    <ligand>
        <name>heme c</name>
        <dbReference type="ChEBI" id="CHEBI:61717"/>
    </ligand>
</feature>
<dbReference type="Pfam" id="PF00443">
    <property type="entry name" value="UCH"/>
    <property type="match status" value="1"/>
</dbReference>
<dbReference type="AlphaFoldDB" id="A0A430QH43"/>
<evidence type="ECO:0000256" key="1">
    <source>
        <dbReference type="ARBA" id="ARBA00004370"/>
    </source>
</evidence>
<protein>
    <submittedName>
        <fullName evidence="14">Ubiquinol-cytochrome c reductase cytochrome c1 subunit</fullName>
    </submittedName>
</protein>
<dbReference type="InterPro" id="IPR038765">
    <property type="entry name" value="Papain-like_cys_pep_sf"/>
</dbReference>
<keyword evidence="3 9" id="KW-0349">Heme</keyword>
<dbReference type="GO" id="GO:0006122">
    <property type="term" value="P:mitochondrial electron transport, ubiquinol to cytochrome c"/>
    <property type="evidence" value="ECO:0007669"/>
    <property type="project" value="TreeGrafter"/>
</dbReference>
<feature type="binding site" description="covalent" evidence="9">
    <location>
        <position position="190"/>
    </location>
    <ligand>
        <name>heme c</name>
        <dbReference type="ChEBI" id="CHEBI:61717"/>
    </ligand>
</feature>
<evidence type="ECO:0000256" key="9">
    <source>
        <dbReference type="PIRSR" id="PIRSR602326-1"/>
    </source>
</evidence>
<dbReference type="PROSITE" id="PS50235">
    <property type="entry name" value="USP_3"/>
    <property type="match status" value="1"/>
</dbReference>
<reference evidence="14 15" key="1">
    <citation type="journal article" date="2019" name="PLoS Pathog.">
        <title>Genome sequence of the bovine parasite Schistosoma bovis Tanzania.</title>
        <authorList>
            <person name="Oey H."/>
            <person name="Zakrzewski M."/>
            <person name="Gobert G."/>
            <person name="Gravermann K."/>
            <person name="Stoye J."/>
            <person name="Jones M."/>
            <person name="Mcmanus D."/>
            <person name="Krause L."/>
        </authorList>
    </citation>
    <scope>NUCLEOTIDE SEQUENCE [LARGE SCALE GENOMIC DNA]</scope>
    <source>
        <strain evidence="14 15">TAN1997</strain>
    </source>
</reference>
<accession>A0A430QH43</accession>
<keyword evidence="6 11" id="KW-1133">Transmembrane helix</keyword>
<feature type="binding site" description="covalent" evidence="9">
    <location>
        <position position="74"/>
    </location>
    <ligand>
        <name>heme c</name>
        <dbReference type="ChEBI" id="CHEBI:61717"/>
    </ligand>
</feature>
<dbReference type="GO" id="GO:0009055">
    <property type="term" value="F:electron transfer activity"/>
    <property type="evidence" value="ECO:0007669"/>
    <property type="project" value="InterPro"/>
</dbReference>
<feature type="region of interest" description="Disordered" evidence="10">
    <location>
        <begin position="250"/>
        <end position="309"/>
    </location>
</feature>
<dbReference type="GO" id="GO:0016020">
    <property type="term" value="C:membrane"/>
    <property type="evidence" value="ECO:0007669"/>
    <property type="project" value="UniProtKB-SubCell"/>
</dbReference>
<comment type="caution">
    <text evidence="14">The sequence shown here is derived from an EMBL/GenBank/DDBJ whole genome shotgun (WGS) entry which is preliminary data.</text>
</comment>
<evidence type="ECO:0000259" key="12">
    <source>
        <dbReference type="PROSITE" id="PS50235"/>
    </source>
</evidence>
<dbReference type="GO" id="GO:0016579">
    <property type="term" value="P:protein deubiquitination"/>
    <property type="evidence" value="ECO:0007669"/>
    <property type="project" value="InterPro"/>
</dbReference>
<keyword evidence="8 11" id="KW-0472">Membrane</keyword>
<dbReference type="SUPFAM" id="SSF54001">
    <property type="entry name" value="Cysteine proteinases"/>
    <property type="match status" value="1"/>
</dbReference>
<dbReference type="InterPro" id="IPR001394">
    <property type="entry name" value="Peptidase_C19_UCH"/>
</dbReference>
<evidence type="ECO:0000256" key="2">
    <source>
        <dbReference type="ARBA" id="ARBA00006488"/>
    </source>
</evidence>
<dbReference type="Gene3D" id="1.10.760.10">
    <property type="entry name" value="Cytochrome c-like domain"/>
    <property type="match status" value="1"/>
</dbReference>
<evidence type="ECO:0000256" key="3">
    <source>
        <dbReference type="ARBA" id="ARBA00022617"/>
    </source>
</evidence>
<dbReference type="PROSITE" id="PS00973">
    <property type="entry name" value="USP_2"/>
    <property type="match status" value="1"/>
</dbReference>
<keyword evidence="4 11" id="KW-0812">Transmembrane</keyword>
<dbReference type="Gene3D" id="3.90.70.10">
    <property type="entry name" value="Cysteine proteinases"/>
    <property type="match status" value="1"/>
</dbReference>
<sequence>MNLPYWKSSKYYLWTKFTIASGVVGIGIVSLAVPVYASDLQAHPAKLPWIHNGIISSYDHASMRRGYQVYKEVCSACHSLKYMSYRHLVNTVLTEDEAKADAAEHMYPDGPDDNGNMFERPGRLTDVLPSPYPNKEAARAANNGAEPPDLTYIVKAREGNENYIFHLLTGRIVSDGQYYNPYFPGGGIGMARVLYDDLIEYADGTPATTSQMAKDVVTFLCWTSDRTHDERKRVLLKLAGSSDLQKQSWDVKSTSELYPGDENNCSNSIKKSKDRKSRASKRSTESIQSRSTDTALKTESAFHASGVQGKKTPLTDQLLELIEKLNPQVVENETILNNTSQCCNGYGNKNDNIDNNVIHANKTRVGSNSNSPVPSTYKLSQSNGVQPFMLKHLITPNPIFGKLLHMNTGFQEDAAECLTYLLTQLHEELGCTAVAKSTDVHLLNDTDQSQNDSEWIVTGRAGKHFPEARKIELDGGQSPIASLFCGTLVTRSNLSKSDSSYNVHNYSTVNSVESALRYLAELEVITDYHNSSDSQISLVRRRSMIDRLPPYLIIQLKRFYNESKVKNVSENTSVNKFNSTTSQTSVIIRKHLKSVNIQSKLLIPKELLNQETHFSHSQRNYRLQAVIFHVGETVESGHYTIAVRITNPLKKSNSNSSTFIYFDDDRACVLNNAESINLLLTTHHPLDTKNCVFLHLKKPKTFQTNPEHVITSSSNQHHSALNVSINHPRTPYILLYESQIGVHSDT</sequence>
<comment type="similarity">
    <text evidence="2">Belongs to the cytochrome c family.</text>
</comment>
<keyword evidence="7 9" id="KW-0408">Iron</keyword>
<dbReference type="Proteomes" id="UP000290809">
    <property type="component" value="Unassembled WGS sequence"/>
</dbReference>
<feature type="compositionally biased region" description="Basic residues" evidence="10">
    <location>
        <begin position="270"/>
        <end position="281"/>
    </location>
</feature>
<dbReference type="CDD" id="cd02257">
    <property type="entry name" value="Peptidase_C19"/>
    <property type="match status" value="1"/>
</dbReference>
<dbReference type="PANTHER" id="PTHR10266">
    <property type="entry name" value="CYTOCHROME C1"/>
    <property type="match status" value="1"/>
</dbReference>
<evidence type="ECO:0000313" key="15">
    <source>
        <dbReference type="Proteomes" id="UP000290809"/>
    </source>
</evidence>
<feature type="domain" description="USP" evidence="12">
    <location>
        <begin position="344"/>
        <end position="684"/>
    </location>
</feature>
<dbReference type="PANTHER" id="PTHR10266:SF3">
    <property type="entry name" value="CYTOCHROME C1, HEME PROTEIN, MITOCHONDRIAL"/>
    <property type="match status" value="1"/>
</dbReference>
<evidence type="ECO:0000256" key="5">
    <source>
        <dbReference type="ARBA" id="ARBA00022723"/>
    </source>
</evidence>
<dbReference type="InterPro" id="IPR009056">
    <property type="entry name" value="Cyt_c-like_dom"/>
</dbReference>
<feature type="binding site" description="covalent" evidence="9">
    <location>
        <position position="77"/>
    </location>
    <ligand>
        <name>heme c</name>
        <dbReference type="ChEBI" id="CHEBI:61717"/>
    </ligand>
</feature>
<evidence type="ECO:0000256" key="6">
    <source>
        <dbReference type="ARBA" id="ARBA00022989"/>
    </source>
</evidence>
<evidence type="ECO:0000256" key="10">
    <source>
        <dbReference type="SAM" id="MobiDB-lite"/>
    </source>
</evidence>
<comment type="cofactor">
    <cofactor evidence="9">
        <name>heme c</name>
        <dbReference type="ChEBI" id="CHEBI:61717"/>
    </cofactor>
    <text evidence="9">Binds 1 heme c group covalently per subunit.</text>
</comment>
<evidence type="ECO:0000256" key="7">
    <source>
        <dbReference type="ARBA" id="ARBA00023004"/>
    </source>
</evidence>
<comment type="subcellular location">
    <subcellularLocation>
        <location evidence="1">Membrane</location>
    </subcellularLocation>
</comment>
<evidence type="ECO:0000259" key="13">
    <source>
        <dbReference type="PROSITE" id="PS51007"/>
    </source>
</evidence>
<name>A0A430QH43_SCHBO</name>
<dbReference type="InterPro" id="IPR028889">
    <property type="entry name" value="USP"/>
</dbReference>
<evidence type="ECO:0000256" key="8">
    <source>
        <dbReference type="ARBA" id="ARBA00023136"/>
    </source>
</evidence>
<proteinExistence type="inferred from homology"/>
<dbReference type="InterPro" id="IPR036909">
    <property type="entry name" value="Cyt_c-like_dom_sf"/>
</dbReference>
<dbReference type="Pfam" id="PF02167">
    <property type="entry name" value="Cytochrom_C1"/>
    <property type="match status" value="1"/>
</dbReference>
<feature type="transmembrane region" description="Helical" evidence="11">
    <location>
        <begin position="12"/>
        <end position="37"/>
    </location>
</feature>
<keyword evidence="5 9" id="KW-0479">Metal-binding</keyword>
<dbReference type="PROSITE" id="PS51007">
    <property type="entry name" value="CYTC"/>
    <property type="match status" value="1"/>
</dbReference>
<gene>
    <name evidence="14" type="ORF">DC041_0000750</name>
</gene>
<feature type="domain" description="Cytochrome c" evidence="13">
    <location>
        <begin position="61"/>
        <end position="206"/>
    </location>
</feature>
<dbReference type="GO" id="GO:0005739">
    <property type="term" value="C:mitochondrion"/>
    <property type="evidence" value="ECO:0007669"/>
    <property type="project" value="GOC"/>
</dbReference>
<feature type="compositionally biased region" description="Polar residues" evidence="10">
    <location>
        <begin position="285"/>
        <end position="297"/>
    </location>
</feature>
<keyword evidence="15" id="KW-1185">Reference proteome</keyword>
<dbReference type="PRINTS" id="PR00603">
    <property type="entry name" value="CYTOCHROMEC1"/>
</dbReference>
<evidence type="ECO:0000256" key="11">
    <source>
        <dbReference type="SAM" id="Phobius"/>
    </source>
</evidence>
<dbReference type="GO" id="GO:0046872">
    <property type="term" value="F:metal ion binding"/>
    <property type="evidence" value="ECO:0007669"/>
    <property type="project" value="UniProtKB-KW"/>
</dbReference>
<dbReference type="InterPro" id="IPR002326">
    <property type="entry name" value="Cyt_c1"/>
</dbReference>
<dbReference type="SUPFAM" id="SSF46626">
    <property type="entry name" value="Cytochrome c"/>
    <property type="match status" value="1"/>
</dbReference>
<organism evidence="14 15">
    <name type="scientific">Schistosoma bovis</name>
    <name type="common">Blood fluke</name>
    <dbReference type="NCBI Taxonomy" id="6184"/>
    <lineage>
        <taxon>Eukaryota</taxon>
        <taxon>Metazoa</taxon>
        <taxon>Spiralia</taxon>
        <taxon>Lophotrochozoa</taxon>
        <taxon>Platyhelminthes</taxon>
        <taxon>Trematoda</taxon>
        <taxon>Digenea</taxon>
        <taxon>Strigeidida</taxon>
        <taxon>Schistosomatoidea</taxon>
        <taxon>Schistosomatidae</taxon>
        <taxon>Schistosoma</taxon>
    </lineage>
</organism>
<dbReference type="STRING" id="6184.A0A430QH43"/>